<comment type="subcellular location">
    <subcellularLocation>
        <location evidence="1">Membrane</location>
        <topology evidence="1">Multi-pass membrane protein</topology>
    </subcellularLocation>
</comment>
<dbReference type="SUPFAM" id="SSF103473">
    <property type="entry name" value="MFS general substrate transporter"/>
    <property type="match status" value="1"/>
</dbReference>
<comment type="caution">
    <text evidence="6">The sequence shown here is derived from an EMBL/GenBank/DDBJ whole genome shotgun (WGS) entry which is preliminary data.</text>
</comment>
<accession>A0A9W9ZVY8</accession>
<proteinExistence type="predicted"/>
<evidence type="ECO:0000256" key="2">
    <source>
        <dbReference type="ARBA" id="ARBA00022692"/>
    </source>
</evidence>
<reference evidence="6" key="1">
    <citation type="submission" date="2023-01" db="EMBL/GenBank/DDBJ databases">
        <title>Genome assembly of the deep-sea coral Lophelia pertusa.</title>
        <authorList>
            <person name="Herrera S."/>
            <person name="Cordes E."/>
        </authorList>
    </citation>
    <scope>NUCLEOTIDE SEQUENCE</scope>
    <source>
        <strain evidence="6">USNM1676648</strain>
        <tissue evidence="6">Polyp</tissue>
    </source>
</reference>
<evidence type="ECO:0000313" key="6">
    <source>
        <dbReference type="EMBL" id="KAJ7388480.1"/>
    </source>
</evidence>
<dbReference type="OrthoDB" id="5296287at2759"/>
<feature type="transmembrane region" description="Helical" evidence="5">
    <location>
        <begin position="319"/>
        <end position="339"/>
    </location>
</feature>
<dbReference type="Pfam" id="PF00083">
    <property type="entry name" value="Sugar_tr"/>
    <property type="match status" value="1"/>
</dbReference>
<dbReference type="AlphaFoldDB" id="A0A9W9ZVY8"/>
<feature type="transmembrane region" description="Helical" evidence="5">
    <location>
        <begin position="172"/>
        <end position="190"/>
    </location>
</feature>
<evidence type="ECO:0000256" key="4">
    <source>
        <dbReference type="ARBA" id="ARBA00023136"/>
    </source>
</evidence>
<feature type="transmembrane region" description="Helical" evidence="5">
    <location>
        <begin position="294"/>
        <end position="312"/>
    </location>
</feature>
<dbReference type="InterPro" id="IPR036259">
    <property type="entry name" value="MFS_trans_sf"/>
</dbReference>
<keyword evidence="7" id="KW-1185">Reference proteome</keyword>
<organism evidence="6 7">
    <name type="scientific">Desmophyllum pertusum</name>
    <dbReference type="NCBI Taxonomy" id="174260"/>
    <lineage>
        <taxon>Eukaryota</taxon>
        <taxon>Metazoa</taxon>
        <taxon>Cnidaria</taxon>
        <taxon>Anthozoa</taxon>
        <taxon>Hexacorallia</taxon>
        <taxon>Scleractinia</taxon>
        <taxon>Caryophylliina</taxon>
        <taxon>Caryophylliidae</taxon>
        <taxon>Desmophyllum</taxon>
    </lineage>
</organism>
<dbReference type="PANTHER" id="PTHR24064">
    <property type="entry name" value="SOLUTE CARRIER FAMILY 22 MEMBER"/>
    <property type="match status" value="1"/>
</dbReference>
<feature type="transmembrane region" description="Helical" evidence="5">
    <location>
        <begin position="34"/>
        <end position="56"/>
    </location>
</feature>
<dbReference type="InterPro" id="IPR005828">
    <property type="entry name" value="MFS_sugar_transport-like"/>
</dbReference>
<evidence type="ECO:0000256" key="5">
    <source>
        <dbReference type="SAM" id="Phobius"/>
    </source>
</evidence>
<dbReference type="Gene3D" id="1.20.1250.20">
    <property type="entry name" value="MFS general substrate transporter like domains"/>
    <property type="match status" value="1"/>
</dbReference>
<keyword evidence="3 5" id="KW-1133">Transmembrane helix</keyword>
<evidence type="ECO:0000256" key="3">
    <source>
        <dbReference type="ARBA" id="ARBA00022989"/>
    </source>
</evidence>
<keyword evidence="4 5" id="KW-0472">Membrane</keyword>
<sequence>MTDCVTESEDEKSTIEFDNIFGHVSSLGRYQKQLYFFTSLLLFPVTTQFTLLVFAFGTPGFHCVTPNVTCDPKKCCDGCTSYEFDGTFHSTVSEILTGVPSAFVHSIPLFMVLRFMVGFSVVGVYLSQYIFVMELVGPSKRTAAGNLAGLFHNSFQASAVLISYFLRDWRMLILAFTVPAVLLFPFWRVFPESPRWLVAHDRLDEAQSVIEAFGGKENKPVNSEVLRALLEDVRRDQLERERQTKKYTPIDLFRSPKLRKWTAIMCYQWFTVALVSFGIFIFVSQLVGDIHVNYLIMKGVAVLKLPVAWYFLLKFGRRIVHAIIMILVGITFLLVLLLYKDHPMATTVLSVCGYNLIDCTWTSVYLITSELYPTVLRNTGQGTASTSAQIGGILAPYVALMLLSPWSQTLAGILMYWIPETLFSPMHQTIEEAEGAKDDYGIPCCGKTLTRRRKGVAEENDAVKMDDMNA</sequence>
<protein>
    <submittedName>
        <fullName evidence="6">Uncharacterized protein</fullName>
    </submittedName>
</protein>
<keyword evidence="2 5" id="KW-0812">Transmembrane</keyword>
<evidence type="ECO:0000256" key="1">
    <source>
        <dbReference type="ARBA" id="ARBA00004141"/>
    </source>
</evidence>
<feature type="transmembrane region" description="Helical" evidence="5">
    <location>
        <begin position="109"/>
        <end position="132"/>
    </location>
</feature>
<dbReference type="GO" id="GO:0022857">
    <property type="term" value="F:transmembrane transporter activity"/>
    <property type="evidence" value="ECO:0007669"/>
    <property type="project" value="InterPro"/>
</dbReference>
<dbReference type="GO" id="GO:0016020">
    <property type="term" value="C:membrane"/>
    <property type="evidence" value="ECO:0007669"/>
    <property type="project" value="UniProtKB-SubCell"/>
</dbReference>
<dbReference type="Proteomes" id="UP001163046">
    <property type="component" value="Unassembled WGS sequence"/>
</dbReference>
<feature type="transmembrane region" description="Helical" evidence="5">
    <location>
        <begin position="264"/>
        <end position="288"/>
    </location>
</feature>
<name>A0A9W9ZVY8_9CNID</name>
<dbReference type="EMBL" id="MU825466">
    <property type="protein sequence ID" value="KAJ7388480.1"/>
    <property type="molecule type" value="Genomic_DNA"/>
</dbReference>
<evidence type="ECO:0000313" key="7">
    <source>
        <dbReference type="Proteomes" id="UP001163046"/>
    </source>
</evidence>
<gene>
    <name evidence="6" type="ORF">OS493_037390</name>
</gene>